<dbReference type="AlphaFoldDB" id="A0A397W7B5"/>
<gene>
    <name evidence="3" type="ORF">C2G38_2026698</name>
</gene>
<sequence length="456" mass="52556">MGKTFWKEVIDDFKKLYETKEGYDTIIIAGEEPDIEEIYAHALILRTRSTYFRSALSVKWAERANNGYLYSGIVDLDGHENEVILELLVAADELLIQRLIDFVQEFLIKNSNKVLQQELVRMLHFIDHNDKFDELREAYLDAICENPNLLFESDEFLTLEEDTLKLILKCDNLTMKENVIWKQLVRWGNAQRTMLENNMMEDDTKNVDINGLGKILQELIKFVRFHQIDREEFMKEVWPFRSLLPEILIADILRCYLETGAIPSYNTFLVRWGNFKIDSVLIDKEIALLFTKWIDKKAIDNSKGFQYNFNLLFRSGLDGLSSQIFHRKCDNKGATIVVGKIHNSSQLVGGYNPLGWEGDNIWIKTNDSFLFLLDQNNLKSATVSRIHNNQSDYAVGCDESHGPSFGDGPDLHVPNNGNIWKFKAKTYPKLGISGSLTISDYEVFQIVNVTGIPNQD</sequence>
<dbReference type="SMART" id="SM00584">
    <property type="entry name" value="TLDc"/>
    <property type="match status" value="1"/>
</dbReference>
<dbReference type="PROSITE" id="PS51886">
    <property type="entry name" value="TLDC"/>
    <property type="match status" value="1"/>
</dbReference>
<dbReference type="Proteomes" id="UP000266673">
    <property type="component" value="Unassembled WGS sequence"/>
</dbReference>
<proteinExistence type="predicted"/>
<dbReference type="Gene3D" id="1.25.40.420">
    <property type="match status" value="1"/>
</dbReference>
<dbReference type="PROSITE" id="PS50097">
    <property type="entry name" value="BTB"/>
    <property type="match status" value="1"/>
</dbReference>
<dbReference type="InterPro" id="IPR006571">
    <property type="entry name" value="TLDc_dom"/>
</dbReference>
<dbReference type="PANTHER" id="PTHR24410">
    <property type="entry name" value="HL07962P-RELATED"/>
    <property type="match status" value="1"/>
</dbReference>
<reference evidence="3 4" key="1">
    <citation type="submission" date="2018-06" db="EMBL/GenBank/DDBJ databases">
        <title>Comparative genomics reveals the genomic features of Rhizophagus irregularis, R. cerebriforme, R. diaphanum and Gigaspora rosea, and their symbiotic lifestyle signature.</title>
        <authorList>
            <person name="Morin E."/>
            <person name="San Clemente H."/>
            <person name="Chen E.C.H."/>
            <person name="De La Providencia I."/>
            <person name="Hainaut M."/>
            <person name="Kuo A."/>
            <person name="Kohler A."/>
            <person name="Murat C."/>
            <person name="Tang N."/>
            <person name="Roy S."/>
            <person name="Loubradou J."/>
            <person name="Henrissat B."/>
            <person name="Grigoriev I.V."/>
            <person name="Corradi N."/>
            <person name="Roux C."/>
            <person name="Martin F.M."/>
        </authorList>
    </citation>
    <scope>NUCLEOTIDE SEQUENCE [LARGE SCALE GENOMIC DNA]</scope>
    <source>
        <strain evidence="3 4">DAOM 194757</strain>
    </source>
</reference>
<feature type="domain" description="TLDc" evidence="2">
    <location>
        <begin position="280"/>
        <end position="447"/>
    </location>
</feature>
<dbReference type="InterPro" id="IPR051481">
    <property type="entry name" value="BTB-POZ/Galectin-3-binding"/>
</dbReference>
<dbReference type="InterPro" id="IPR011333">
    <property type="entry name" value="SKP1/BTB/POZ_sf"/>
</dbReference>
<feature type="domain" description="BTB" evidence="1">
    <location>
        <begin position="23"/>
        <end position="97"/>
    </location>
</feature>
<evidence type="ECO:0000259" key="2">
    <source>
        <dbReference type="PROSITE" id="PS51886"/>
    </source>
</evidence>
<dbReference type="Gene3D" id="3.30.710.10">
    <property type="entry name" value="Potassium Channel Kv1.1, Chain A"/>
    <property type="match status" value="1"/>
</dbReference>
<dbReference type="PANTHER" id="PTHR24410:SF23">
    <property type="entry name" value="BTB DOMAIN-CONTAINING PROTEIN-RELATED"/>
    <property type="match status" value="1"/>
</dbReference>
<protein>
    <recommendedName>
        <fullName evidence="5">TLDc domain-containing protein</fullName>
    </recommendedName>
</protein>
<dbReference type="OrthoDB" id="298084at2759"/>
<dbReference type="SUPFAM" id="SSF54695">
    <property type="entry name" value="POZ domain"/>
    <property type="match status" value="1"/>
</dbReference>
<keyword evidence="4" id="KW-1185">Reference proteome</keyword>
<accession>A0A397W7B5</accession>
<organism evidence="3 4">
    <name type="scientific">Gigaspora rosea</name>
    <dbReference type="NCBI Taxonomy" id="44941"/>
    <lineage>
        <taxon>Eukaryota</taxon>
        <taxon>Fungi</taxon>
        <taxon>Fungi incertae sedis</taxon>
        <taxon>Mucoromycota</taxon>
        <taxon>Glomeromycotina</taxon>
        <taxon>Glomeromycetes</taxon>
        <taxon>Diversisporales</taxon>
        <taxon>Gigasporaceae</taxon>
        <taxon>Gigaspora</taxon>
    </lineage>
</organism>
<comment type="caution">
    <text evidence="3">The sequence shown here is derived from an EMBL/GenBank/DDBJ whole genome shotgun (WGS) entry which is preliminary data.</text>
</comment>
<name>A0A397W7B5_9GLOM</name>
<evidence type="ECO:0000259" key="1">
    <source>
        <dbReference type="PROSITE" id="PS50097"/>
    </source>
</evidence>
<evidence type="ECO:0008006" key="5">
    <source>
        <dbReference type="Google" id="ProtNLM"/>
    </source>
</evidence>
<evidence type="ECO:0000313" key="4">
    <source>
        <dbReference type="Proteomes" id="UP000266673"/>
    </source>
</evidence>
<evidence type="ECO:0000313" key="3">
    <source>
        <dbReference type="EMBL" id="RIB30595.1"/>
    </source>
</evidence>
<dbReference type="InterPro" id="IPR011705">
    <property type="entry name" value="BACK"/>
</dbReference>
<dbReference type="Pfam" id="PF07707">
    <property type="entry name" value="BACK"/>
    <property type="match status" value="1"/>
</dbReference>
<dbReference type="Pfam" id="PF07534">
    <property type="entry name" value="TLD"/>
    <property type="match status" value="1"/>
</dbReference>
<dbReference type="EMBL" id="QKWP01000009">
    <property type="protein sequence ID" value="RIB30595.1"/>
    <property type="molecule type" value="Genomic_DNA"/>
</dbReference>
<dbReference type="InterPro" id="IPR000210">
    <property type="entry name" value="BTB/POZ_dom"/>
</dbReference>